<evidence type="ECO:0000256" key="2">
    <source>
        <dbReference type="ARBA" id="ARBA00022525"/>
    </source>
</evidence>
<dbReference type="GO" id="GO:0005576">
    <property type="term" value="C:extracellular region"/>
    <property type="evidence" value="ECO:0007669"/>
    <property type="project" value="UniProtKB-SubCell"/>
</dbReference>
<evidence type="ECO:0000256" key="3">
    <source>
        <dbReference type="ARBA" id="ARBA00022737"/>
    </source>
</evidence>
<dbReference type="Pfam" id="PF10179">
    <property type="entry name" value="NDNF"/>
    <property type="match status" value="1"/>
</dbReference>
<name>A0A8K0GD62_IGNLU</name>
<proteinExistence type="predicted"/>
<comment type="caution">
    <text evidence="5">The sequence shown here is derived from an EMBL/GenBank/DDBJ whole genome shotgun (WGS) entry which is preliminary data.</text>
</comment>
<dbReference type="InterPro" id="IPR019326">
    <property type="entry name" value="NDNF"/>
</dbReference>
<dbReference type="OrthoDB" id="9872501at2759"/>
<evidence type="ECO:0000313" key="5">
    <source>
        <dbReference type="EMBL" id="KAF2900330.1"/>
    </source>
</evidence>
<protein>
    <recommendedName>
        <fullName evidence="4">Neuron-derived neurotrophic factor first Fn(III) domain-containing protein</fullName>
    </recommendedName>
</protein>
<keyword evidence="2" id="KW-0964">Secreted</keyword>
<organism evidence="5 6">
    <name type="scientific">Ignelater luminosus</name>
    <name type="common">Cucubano</name>
    <name type="synonym">Pyrophorus luminosus</name>
    <dbReference type="NCBI Taxonomy" id="2038154"/>
    <lineage>
        <taxon>Eukaryota</taxon>
        <taxon>Metazoa</taxon>
        <taxon>Ecdysozoa</taxon>
        <taxon>Arthropoda</taxon>
        <taxon>Hexapoda</taxon>
        <taxon>Insecta</taxon>
        <taxon>Pterygota</taxon>
        <taxon>Neoptera</taxon>
        <taxon>Endopterygota</taxon>
        <taxon>Coleoptera</taxon>
        <taxon>Polyphaga</taxon>
        <taxon>Elateriformia</taxon>
        <taxon>Elateroidea</taxon>
        <taxon>Elateridae</taxon>
        <taxon>Agrypninae</taxon>
        <taxon>Pyrophorini</taxon>
        <taxon>Ignelater</taxon>
    </lineage>
</organism>
<dbReference type="AlphaFoldDB" id="A0A8K0GD62"/>
<evidence type="ECO:0000313" key="6">
    <source>
        <dbReference type="Proteomes" id="UP000801492"/>
    </source>
</evidence>
<sequence length="182" mass="20698">LVDPHVTEYCLVMSSKKHYLTLCSAHGDRFGMVLPFTGNQALVFSQSKTIRRKDAKIDKQKDPSITCVGSKTHLTLANLQENQKYYLDLFALNRQSNLTYIYGTTSMIRKLLSDSLKLYVTPCGGAIDIYVSLKNETILRRRNIEGFGRLIIENPKIGSRYYIKILSSNKEELRRISGVEVS</sequence>
<reference evidence="5" key="1">
    <citation type="submission" date="2019-08" db="EMBL/GenBank/DDBJ databases">
        <title>The genome of the North American firefly Photinus pyralis.</title>
        <authorList>
            <consortium name="Photinus pyralis genome working group"/>
            <person name="Fallon T.R."/>
            <person name="Sander Lower S.E."/>
            <person name="Weng J.-K."/>
        </authorList>
    </citation>
    <scope>NUCLEOTIDE SEQUENCE</scope>
    <source>
        <strain evidence="5">TRF0915ILg1</strain>
        <tissue evidence="5">Whole body</tissue>
    </source>
</reference>
<evidence type="ECO:0000256" key="1">
    <source>
        <dbReference type="ARBA" id="ARBA00004613"/>
    </source>
</evidence>
<keyword evidence="3" id="KW-0677">Repeat</keyword>
<dbReference type="InterPro" id="IPR055271">
    <property type="entry name" value="NDNF_Fn(III)_1"/>
</dbReference>
<comment type="subcellular location">
    <subcellularLocation>
        <location evidence="1">Secreted</location>
    </subcellularLocation>
</comment>
<dbReference type="EMBL" id="VTPC01002262">
    <property type="protein sequence ID" value="KAF2900330.1"/>
    <property type="molecule type" value="Genomic_DNA"/>
</dbReference>
<feature type="domain" description="Neuron-derived neurotrophic factor first Fn(III)" evidence="4">
    <location>
        <begin position="3"/>
        <end position="106"/>
    </location>
</feature>
<gene>
    <name evidence="5" type="ORF">ILUMI_05853</name>
</gene>
<feature type="non-terminal residue" evidence="5">
    <location>
        <position position="1"/>
    </location>
</feature>
<dbReference type="PANTHER" id="PTHR14619">
    <property type="entry name" value="NEURON-DERIVED NEUROTROPHIC FACTOR"/>
    <property type="match status" value="1"/>
</dbReference>
<dbReference type="Proteomes" id="UP000801492">
    <property type="component" value="Unassembled WGS sequence"/>
</dbReference>
<evidence type="ECO:0000259" key="4">
    <source>
        <dbReference type="Pfam" id="PF10179"/>
    </source>
</evidence>
<keyword evidence="6" id="KW-1185">Reference proteome</keyword>
<accession>A0A8K0GD62</accession>
<dbReference type="PANTHER" id="PTHR14619:SF3">
    <property type="entry name" value="PROTEIN NDNF"/>
    <property type="match status" value="1"/>
</dbReference>